<organism evidence="2">
    <name type="scientific">uncultured marine thaumarchaeote AD1000_72_F04</name>
    <dbReference type="NCBI Taxonomy" id="1455938"/>
    <lineage>
        <taxon>Archaea</taxon>
        <taxon>Nitrososphaerota</taxon>
        <taxon>environmental samples</taxon>
    </lineage>
</organism>
<accession>A0A075FWH8</accession>
<dbReference type="EMBL" id="KF900469">
    <property type="protein sequence ID" value="AIE96100.1"/>
    <property type="molecule type" value="Genomic_DNA"/>
</dbReference>
<proteinExistence type="predicted"/>
<reference evidence="2" key="1">
    <citation type="journal article" date="2014" name="Genome Biol. Evol.">
        <title>Pangenome evidence for extensive interdomain horizontal transfer affecting lineage core and shell genes in uncultured planktonic thaumarchaeota and euryarchaeota.</title>
        <authorList>
            <person name="Deschamps P."/>
            <person name="Zivanovic Y."/>
            <person name="Moreira D."/>
            <person name="Rodriguez-Valera F."/>
            <person name="Lopez-Garcia P."/>
        </authorList>
    </citation>
    <scope>NUCLEOTIDE SEQUENCE</scope>
</reference>
<dbReference type="AlphaFoldDB" id="A0A075FWH8"/>
<keyword evidence="1" id="KW-0812">Transmembrane</keyword>
<keyword evidence="1" id="KW-0472">Membrane</keyword>
<protein>
    <submittedName>
        <fullName evidence="2">Uncharacterized protein</fullName>
    </submittedName>
</protein>
<keyword evidence="1" id="KW-1133">Transmembrane helix</keyword>
<feature type="transmembrane region" description="Helical" evidence="1">
    <location>
        <begin position="162"/>
        <end position="180"/>
    </location>
</feature>
<sequence>MMLFKVLQVDRGALGFIENEDGNMLVEHQYSVSGFDISTVNPLANFGINEVERSKYFEGHFVPLNSVVQVLVIPEQPSKVNTVNTNIIAKLDSAEDLVDKGWFFTSTSNNAIDARFLFGQSDTVTADELVMEIGTWDIQSEGDSFLIDNINVRNQNTEGEQYIILAVIIIAAIGAALFYLKGYKRR</sequence>
<evidence type="ECO:0000256" key="1">
    <source>
        <dbReference type="SAM" id="Phobius"/>
    </source>
</evidence>
<name>A0A075FWH8_9ARCH</name>
<evidence type="ECO:0000313" key="2">
    <source>
        <dbReference type="EMBL" id="AIE96100.1"/>
    </source>
</evidence>